<comment type="caution">
    <text evidence="2">The sequence shown here is derived from an EMBL/GenBank/DDBJ whole genome shotgun (WGS) entry which is preliminary data.</text>
</comment>
<organism evidence="2 3">
    <name type="scientific">Parvularcula maris</name>
    <dbReference type="NCBI Taxonomy" id="2965077"/>
    <lineage>
        <taxon>Bacteria</taxon>
        <taxon>Pseudomonadati</taxon>
        <taxon>Pseudomonadota</taxon>
        <taxon>Alphaproteobacteria</taxon>
        <taxon>Parvularculales</taxon>
        <taxon>Parvularculaceae</taxon>
        <taxon>Parvularcula</taxon>
    </lineage>
</organism>
<accession>A0A9X2L6C6</accession>
<keyword evidence="1" id="KW-1133">Transmembrane helix</keyword>
<dbReference type="AlphaFoldDB" id="A0A9X2L6C6"/>
<evidence type="ECO:0000313" key="3">
    <source>
        <dbReference type="Proteomes" id="UP001142610"/>
    </source>
</evidence>
<proteinExistence type="predicted"/>
<keyword evidence="1" id="KW-0472">Membrane</keyword>
<reference evidence="2" key="1">
    <citation type="submission" date="2022-07" db="EMBL/GenBank/DDBJ databases">
        <title>Parvularcula maris sp. nov., an algicidal bacterium isolated from seawater.</title>
        <authorList>
            <person name="Li F."/>
        </authorList>
    </citation>
    <scope>NUCLEOTIDE SEQUENCE</scope>
    <source>
        <strain evidence="2">BGMRC 0090</strain>
    </source>
</reference>
<dbReference type="EMBL" id="JANIBC010000001">
    <property type="protein sequence ID" value="MCQ8183893.1"/>
    <property type="molecule type" value="Genomic_DNA"/>
</dbReference>
<feature type="transmembrane region" description="Helical" evidence="1">
    <location>
        <begin position="44"/>
        <end position="64"/>
    </location>
</feature>
<keyword evidence="1" id="KW-0812">Transmembrane</keyword>
<dbReference type="Proteomes" id="UP001142610">
    <property type="component" value="Unassembled WGS sequence"/>
</dbReference>
<name>A0A9X2L6C6_9PROT</name>
<keyword evidence="3" id="KW-1185">Reference proteome</keyword>
<feature type="transmembrane region" description="Helical" evidence="1">
    <location>
        <begin position="71"/>
        <end position="90"/>
    </location>
</feature>
<gene>
    <name evidence="2" type="ORF">NOG11_00685</name>
</gene>
<protein>
    <recommendedName>
        <fullName evidence="4">Phosphopantetheine adenylyltransferase</fullName>
    </recommendedName>
</protein>
<evidence type="ECO:0000313" key="2">
    <source>
        <dbReference type="EMBL" id="MCQ8183893.1"/>
    </source>
</evidence>
<feature type="transmembrane region" description="Helical" evidence="1">
    <location>
        <begin position="96"/>
        <end position="119"/>
    </location>
</feature>
<sequence length="121" mass="12575">MEILTRIAWAALALLHLAPAAVLFIPSMVSRLYGADPSGDVGVLLVHRGALFLAVVLVSLLAVFDPSARRAASLVAAVSMLGFIVVYARAGMPEGALAKIAVADAMGLVPLALVLWTAWRG</sequence>
<evidence type="ECO:0000256" key="1">
    <source>
        <dbReference type="SAM" id="Phobius"/>
    </source>
</evidence>
<evidence type="ECO:0008006" key="4">
    <source>
        <dbReference type="Google" id="ProtNLM"/>
    </source>
</evidence>
<dbReference type="RefSeq" id="WP_256617697.1">
    <property type="nucleotide sequence ID" value="NZ_JANIBC010000001.1"/>
</dbReference>